<dbReference type="EMBL" id="LAZR01019759">
    <property type="protein sequence ID" value="KKL91342.1"/>
    <property type="molecule type" value="Genomic_DNA"/>
</dbReference>
<dbReference type="InterPro" id="IPR036097">
    <property type="entry name" value="HisK_dim/P_sf"/>
</dbReference>
<dbReference type="Gene3D" id="1.10.287.130">
    <property type="match status" value="1"/>
</dbReference>
<dbReference type="InterPro" id="IPR003661">
    <property type="entry name" value="HisK_dim/P_dom"/>
</dbReference>
<dbReference type="Pfam" id="PF00512">
    <property type="entry name" value="HisKA"/>
    <property type="match status" value="1"/>
</dbReference>
<dbReference type="InterPro" id="IPR004358">
    <property type="entry name" value="Sig_transdc_His_kin-like_C"/>
</dbReference>
<dbReference type="PRINTS" id="PR00344">
    <property type="entry name" value="BCTRLSENSOR"/>
</dbReference>
<dbReference type="GO" id="GO:0005524">
    <property type="term" value="F:ATP binding"/>
    <property type="evidence" value="ECO:0007669"/>
    <property type="project" value="UniProtKB-KW"/>
</dbReference>
<sequence length="261" mass="28935">EITSRKRAEEELKEHSERLEEIVEERTKDLKGAQKELIRKEKLSVLGQLAGGVGHELCNPLGVISNAVYYLKLVLQDADNDVKEYLETISAEVDCSTEIISDLLDLSRTRSGQREKVEISELINQILDKHRSPEEVELTTKIASDLPSVYVDSRQIGQVLHNLVTNAYQAMPEGGKLTISARAEKERVILSIIDTGCGISRENIKKLFEPLFTTKARGIGLGLTVCKNLVETNGGSIEVESKEGKGSTFTLFLPINERVSS</sequence>
<evidence type="ECO:0000256" key="1">
    <source>
        <dbReference type="ARBA" id="ARBA00022553"/>
    </source>
</evidence>
<name>A0A0F9IW97_9ZZZZ</name>
<gene>
    <name evidence="10" type="ORF">LCGC14_1895670</name>
</gene>
<dbReference type="SMART" id="SM00388">
    <property type="entry name" value="HisKA"/>
    <property type="match status" value="1"/>
</dbReference>
<dbReference type="PROSITE" id="PS50113">
    <property type="entry name" value="PAC"/>
    <property type="match status" value="1"/>
</dbReference>
<feature type="domain" description="Histidine kinase" evidence="8">
    <location>
        <begin position="52"/>
        <end position="257"/>
    </location>
</feature>
<organism evidence="10">
    <name type="scientific">marine sediment metagenome</name>
    <dbReference type="NCBI Taxonomy" id="412755"/>
    <lineage>
        <taxon>unclassified sequences</taxon>
        <taxon>metagenomes</taxon>
        <taxon>ecological metagenomes</taxon>
    </lineage>
</organism>
<evidence type="ECO:0000259" key="8">
    <source>
        <dbReference type="PROSITE" id="PS50109"/>
    </source>
</evidence>
<evidence type="ECO:0008006" key="11">
    <source>
        <dbReference type="Google" id="ProtNLM"/>
    </source>
</evidence>
<evidence type="ECO:0000313" key="10">
    <source>
        <dbReference type="EMBL" id="KKL91342.1"/>
    </source>
</evidence>
<keyword evidence="3" id="KW-0547">Nucleotide-binding</keyword>
<evidence type="ECO:0000256" key="7">
    <source>
        <dbReference type="SAM" id="Coils"/>
    </source>
</evidence>
<dbReference type="GO" id="GO:0000155">
    <property type="term" value="F:phosphorelay sensor kinase activity"/>
    <property type="evidence" value="ECO:0007669"/>
    <property type="project" value="InterPro"/>
</dbReference>
<feature type="coiled-coil region" evidence="7">
    <location>
        <begin position="5"/>
        <end position="36"/>
    </location>
</feature>
<dbReference type="SUPFAM" id="SSF55874">
    <property type="entry name" value="ATPase domain of HSP90 chaperone/DNA topoisomerase II/histidine kinase"/>
    <property type="match status" value="1"/>
</dbReference>
<dbReference type="SMART" id="SM00387">
    <property type="entry name" value="HATPase_c"/>
    <property type="match status" value="1"/>
</dbReference>
<dbReference type="InterPro" id="IPR005467">
    <property type="entry name" value="His_kinase_dom"/>
</dbReference>
<dbReference type="PROSITE" id="PS50109">
    <property type="entry name" value="HIS_KIN"/>
    <property type="match status" value="1"/>
</dbReference>
<dbReference type="InterPro" id="IPR036890">
    <property type="entry name" value="HATPase_C_sf"/>
</dbReference>
<evidence type="ECO:0000256" key="6">
    <source>
        <dbReference type="ARBA" id="ARBA00023012"/>
    </source>
</evidence>
<keyword evidence="2" id="KW-0808">Transferase</keyword>
<evidence type="ECO:0000256" key="2">
    <source>
        <dbReference type="ARBA" id="ARBA00022679"/>
    </source>
</evidence>
<proteinExistence type="predicted"/>
<keyword evidence="6" id="KW-0902">Two-component regulatory system</keyword>
<keyword evidence="5" id="KW-0067">ATP-binding</keyword>
<reference evidence="10" key="1">
    <citation type="journal article" date="2015" name="Nature">
        <title>Complex archaea that bridge the gap between prokaryotes and eukaryotes.</title>
        <authorList>
            <person name="Spang A."/>
            <person name="Saw J.H."/>
            <person name="Jorgensen S.L."/>
            <person name="Zaremba-Niedzwiedzka K."/>
            <person name="Martijn J."/>
            <person name="Lind A.E."/>
            <person name="van Eijk R."/>
            <person name="Schleper C."/>
            <person name="Guy L."/>
            <person name="Ettema T.J."/>
        </authorList>
    </citation>
    <scope>NUCLEOTIDE SEQUENCE</scope>
</reference>
<evidence type="ECO:0000259" key="9">
    <source>
        <dbReference type="PROSITE" id="PS50113"/>
    </source>
</evidence>
<evidence type="ECO:0000256" key="5">
    <source>
        <dbReference type="ARBA" id="ARBA00022840"/>
    </source>
</evidence>
<dbReference type="Gene3D" id="3.30.565.10">
    <property type="entry name" value="Histidine kinase-like ATPase, C-terminal domain"/>
    <property type="match status" value="1"/>
</dbReference>
<dbReference type="AlphaFoldDB" id="A0A0F9IW97"/>
<dbReference type="PANTHER" id="PTHR43065">
    <property type="entry name" value="SENSOR HISTIDINE KINASE"/>
    <property type="match status" value="1"/>
</dbReference>
<accession>A0A0F9IW97</accession>
<keyword evidence="4" id="KW-0418">Kinase</keyword>
<dbReference type="InterPro" id="IPR003594">
    <property type="entry name" value="HATPase_dom"/>
</dbReference>
<dbReference type="CDD" id="cd00082">
    <property type="entry name" value="HisKA"/>
    <property type="match status" value="1"/>
</dbReference>
<keyword evidence="1" id="KW-0597">Phosphoprotein</keyword>
<feature type="non-terminal residue" evidence="10">
    <location>
        <position position="1"/>
    </location>
</feature>
<dbReference type="Pfam" id="PF02518">
    <property type="entry name" value="HATPase_c"/>
    <property type="match status" value="1"/>
</dbReference>
<protein>
    <recommendedName>
        <fullName evidence="11">Histidine kinase domain-containing protein</fullName>
    </recommendedName>
</protein>
<feature type="domain" description="PAC" evidence="9">
    <location>
        <begin position="1"/>
        <end position="14"/>
    </location>
</feature>
<evidence type="ECO:0000256" key="4">
    <source>
        <dbReference type="ARBA" id="ARBA00022777"/>
    </source>
</evidence>
<keyword evidence="7" id="KW-0175">Coiled coil</keyword>
<comment type="caution">
    <text evidence="10">The sequence shown here is derived from an EMBL/GenBank/DDBJ whole genome shotgun (WGS) entry which is preliminary data.</text>
</comment>
<dbReference type="PANTHER" id="PTHR43065:SF10">
    <property type="entry name" value="PEROXIDE STRESS-ACTIVATED HISTIDINE KINASE MAK3"/>
    <property type="match status" value="1"/>
</dbReference>
<evidence type="ECO:0000256" key="3">
    <source>
        <dbReference type="ARBA" id="ARBA00022741"/>
    </source>
</evidence>
<dbReference type="SUPFAM" id="SSF47384">
    <property type="entry name" value="Homodimeric domain of signal transducing histidine kinase"/>
    <property type="match status" value="1"/>
</dbReference>
<dbReference type="InterPro" id="IPR000700">
    <property type="entry name" value="PAS-assoc_C"/>
</dbReference>